<dbReference type="Gene3D" id="3.10.180.10">
    <property type="entry name" value="2,3-Dihydroxybiphenyl 1,2-Dioxygenase, domain 1"/>
    <property type="match status" value="1"/>
</dbReference>
<sequence>MHIRPAPPREGQSAVFHQAIPTHDLDAAVEFYEGKLGCTLARRYDDRVTFNFFDHQVVCHLCPDKIDKEVTMYPRHFGITFVDGKDFDHLYEKARTAGCEFFQDTFERFGDLPERHRTFFLVDPSNNLLEFKHYEDPKYIY</sequence>
<dbReference type="EMBL" id="CAADFL010000551">
    <property type="protein sequence ID" value="VFK18508.1"/>
    <property type="molecule type" value="Genomic_DNA"/>
</dbReference>
<dbReference type="PANTHER" id="PTHR39434">
    <property type="match status" value="1"/>
</dbReference>
<dbReference type="Pfam" id="PF00903">
    <property type="entry name" value="Glyoxalase"/>
    <property type="match status" value="1"/>
</dbReference>
<evidence type="ECO:0000259" key="1">
    <source>
        <dbReference type="PROSITE" id="PS51819"/>
    </source>
</evidence>
<dbReference type="InterPro" id="IPR029068">
    <property type="entry name" value="Glyas_Bleomycin-R_OHBP_Dase"/>
</dbReference>
<name>A0A450WNC4_9GAMM</name>
<dbReference type="PROSITE" id="PS51819">
    <property type="entry name" value="VOC"/>
    <property type="match status" value="1"/>
</dbReference>
<proteinExistence type="predicted"/>
<dbReference type="AlphaFoldDB" id="A0A450WNC4"/>
<feature type="domain" description="VOC" evidence="1">
    <location>
        <begin position="14"/>
        <end position="134"/>
    </location>
</feature>
<protein>
    <recommendedName>
        <fullName evidence="1">VOC domain-containing protein</fullName>
    </recommendedName>
</protein>
<evidence type="ECO:0000313" key="2">
    <source>
        <dbReference type="EMBL" id="VFJ70450.1"/>
    </source>
</evidence>
<dbReference type="EMBL" id="CAADEZ010000580">
    <property type="protein sequence ID" value="VFJ71231.1"/>
    <property type="molecule type" value="Genomic_DNA"/>
</dbReference>
<dbReference type="InterPro" id="IPR004360">
    <property type="entry name" value="Glyas_Fos-R_dOase_dom"/>
</dbReference>
<evidence type="ECO:0000313" key="3">
    <source>
        <dbReference type="EMBL" id="VFJ71231.1"/>
    </source>
</evidence>
<dbReference type="PANTHER" id="PTHR39434:SF1">
    <property type="entry name" value="VOC DOMAIN-CONTAINING PROTEIN"/>
    <property type="match status" value="1"/>
</dbReference>
<dbReference type="InterPro" id="IPR037523">
    <property type="entry name" value="VOC_core"/>
</dbReference>
<organism evidence="4">
    <name type="scientific">Candidatus Kentrum sp. FM</name>
    <dbReference type="NCBI Taxonomy" id="2126340"/>
    <lineage>
        <taxon>Bacteria</taxon>
        <taxon>Pseudomonadati</taxon>
        <taxon>Pseudomonadota</taxon>
        <taxon>Gammaproteobacteria</taxon>
        <taxon>Candidatus Kentrum</taxon>
    </lineage>
</organism>
<reference evidence="4" key="1">
    <citation type="submission" date="2019-02" db="EMBL/GenBank/DDBJ databases">
        <authorList>
            <person name="Gruber-Vodicka R. H."/>
            <person name="Seah K. B. B."/>
        </authorList>
    </citation>
    <scope>NUCLEOTIDE SEQUENCE</scope>
    <source>
        <strain evidence="3">BECK_BZ163</strain>
        <strain evidence="4">BECK_BZ164</strain>
        <strain evidence="2">BECK_BZ165</strain>
    </source>
</reference>
<dbReference type="SUPFAM" id="SSF54593">
    <property type="entry name" value="Glyoxalase/Bleomycin resistance protein/Dihydroxybiphenyl dioxygenase"/>
    <property type="match status" value="1"/>
</dbReference>
<evidence type="ECO:0000313" key="4">
    <source>
        <dbReference type="EMBL" id="VFK18508.1"/>
    </source>
</evidence>
<accession>A0A450WNC4</accession>
<gene>
    <name evidence="3" type="ORF">BECKFM1743A_GA0114220_105803</name>
    <name evidence="4" type="ORF">BECKFM1743B_GA0114221_105513</name>
    <name evidence="2" type="ORF">BECKFM1743C_GA0114222_105613</name>
</gene>
<dbReference type="EMBL" id="CAADFA010000561">
    <property type="protein sequence ID" value="VFJ70450.1"/>
    <property type="molecule type" value="Genomic_DNA"/>
</dbReference>